<dbReference type="PANTHER" id="PTHR31321:SF31">
    <property type="entry name" value="PECTINESTERASE QRT1"/>
    <property type="match status" value="1"/>
</dbReference>
<keyword evidence="2" id="KW-0964">Secreted</keyword>
<dbReference type="GO" id="GO:0045490">
    <property type="term" value="P:pectin catabolic process"/>
    <property type="evidence" value="ECO:0007669"/>
    <property type="project" value="TreeGrafter"/>
</dbReference>
<proteinExistence type="predicted"/>
<dbReference type="Proteomes" id="UP000291084">
    <property type="component" value="Chromosome 3"/>
</dbReference>
<sequence>MQLVSSGVVFLFVTVFLTWVHVVIAEGENGYGGIRNYISWEDLQVDEQRLTLKRHDDVRIIIVNKYGWGHSKTVQGAVDMVPVNNKHRVKIYIYPGVYRTAVFGEYECNGKGADRSNRAAWSKSFSYDEAVPFLQKSFIHGDQWLRL</sequence>
<organism evidence="4 5">
    <name type="scientific">Vigna angularis var. angularis</name>
    <dbReference type="NCBI Taxonomy" id="157739"/>
    <lineage>
        <taxon>Eukaryota</taxon>
        <taxon>Viridiplantae</taxon>
        <taxon>Streptophyta</taxon>
        <taxon>Embryophyta</taxon>
        <taxon>Tracheophyta</taxon>
        <taxon>Spermatophyta</taxon>
        <taxon>Magnoliopsida</taxon>
        <taxon>eudicotyledons</taxon>
        <taxon>Gunneridae</taxon>
        <taxon>Pentapetalae</taxon>
        <taxon>rosids</taxon>
        <taxon>fabids</taxon>
        <taxon>Fabales</taxon>
        <taxon>Fabaceae</taxon>
        <taxon>Papilionoideae</taxon>
        <taxon>50 kb inversion clade</taxon>
        <taxon>NPAAA clade</taxon>
        <taxon>indigoferoid/millettioid clade</taxon>
        <taxon>Phaseoleae</taxon>
        <taxon>Vigna</taxon>
    </lineage>
</organism>
<evidence type="ECO:0000313" key="4">
    <source>
        <dbReference type="EMBL" id="BAT80604.1"/>
    </source>
</evidence>
<evidence type="ECO:0000256" key="2">
    <source>
        <dbReference type="ARBA" id="ARBA00022512"/>
    </source>
</evidence>
<evidence type="ECO:0000256" key="1">
    <source>
        <dbReference type="ARBA" id="ARBA00004191"/>
    </source>
</evidence>
<keyword evidence="3" id="KW-0732">Signal</keyword>
<comment type="subcellular location">
    <subcellularLocation>
        <location evidence="1">Secreted</location>
        <location evidence="1">Cell wall</location>
    </subcellularLocation>
</comment>
<evidence type="ECO:0008006" key="6">
    <source>
        <dbReference type="Google" id="ProtNLM"/>
    </source>
</evidence>
<accession>A0A0S3RJ44</accession>
<dbReference type="AlphaFoldDB" id="A0A0S3RJ44"/>
<protein>
    <recommendedName>
        <fullName evidence="6">Pectinesterase</fullName>
    </recommendedName>
</protein>
<keyword evidence="5" id="KW-1185">Reference proteome</keyword>
<feature type="signal peptide" evidence="3">
    <location>
        <begin position="1"/>
        <end position="25"/>
    </location>
</feature>
<dbReference type="Gene3D" id="2.160.20.10">
    <property type="entry name" value="Single-stranded right-handed beta-helix, Pectin lyase-like"/>
    <property type="match status" value="2"/>
</dbReference>
<dbReference type="GO" id="GO:0030599">
    <property type="term" value="F:pectinesterase activity"/>
    <property type="evidence" value="ECO:0007669"/>
    <property type="project" value="TreeGrafter"/>
</dbReference>
<dbReference type="SUPFAM" id="SSF51126">
    <property type="entry name" value="Pectin lyase-like"/>
    <property type="match status" value="2"/>
</dbReference>
<feature type="chain" id="PRO_5006617173" description="Pectinesterase" evidence="3">
    <location>
        <begin position="26"/>
        <end position="147"/>
    </location>
</feature>
<evidence type="ECO:0000256" key="3">
    <source>
        <dbReference type="SAM" id="SignalP"/>
    </source>
</evidence>
<name>A0A0S3RJ44_PHAAN</name>
<dbReference type="EMBL" id="AP015036">
    <property type="protein sequence ID" value="BAT80604.1"/>
    <property type="molecule type" value="Genomic_DNA"/>
</dbReference>
<reference evidence="4 5" key="1">
    <citation type="journal article" date="2015" name="Sci. Rep.">
        <title>The power of single molecule real-time sequencing technology in the de novo assembly of a eukaryotic genome.</title>
        <authorList>
            <person name="Sakai H."/>
            <person name="Naito K."/>
            <person name="Ogiso-Tanaka E."/>
            <person name="Takahashi Y."/>
            <person name="Iseki K."/>
            <person name="Muto C."/>
            <person name="Satou K."/>
            <person name="Teruya K."/>
            <person name="Shiroma A."/>
            <person name="Shimoji M."/>
            <person name="Hirano T."/>
            <person name="Itoh T."/>
            <person name="Kaga A."/>
            <person name="Tomooka N."/>
        </authorList>
    </citation>
    <scope>NUCLEOTIDE SEQUENCE [LARGE SCALE GENOMIC DNA]</scope>
    <source>
        <strain evidence="5">cv. Shumari</strain>
    </source>
</reference>
<dbReference type="InterPro" id="IPR012334">
    <property type="entry name" value="Pectin_lyas_fold"/>
</dbReference>
<keyword evidence="2" id="KW-0134">Cell wall</keyword>
<dbReference type="PANTHER" id="PTHR31321">
    <property type="entry name" value="ACYL-COA THIOESTER HYDROLASE YBHC-RELATED"/>
    <property type="match status" value="1"/>
</dbReference>
<evidence type="ECO:0000313" key="5">
    <source>
        <dbReference type="Proteomes" id="UP000291084"/>
    </source>
</evidence>
<gene>
    <name evidence="4" type="primary">Vigan.03G019500</name>
    <name evidence="4" type="ORF">VIGAN_03019500</name>
</gene>
<dbReference type="InterPro" id="IPR011050">
    <property type="entry name" value="Pectin_lyase_fold/virulence"/>
</dbReference>